<reference evidence="2" key="1">
    <citation type="submission" date="2021-02" db="EMBL/GenBank/DDBJ databases">
        <authorList>
            <person name="Nowell W R."/>
        </authorList>
    </citation>
    <scope>NUCLEOTIDE SEQUENCE</scope>
</reference>
<name>A0A820NZD5_9BILA</name>
<protein>
    <recommendedName>
        <fullName evidence="1">Saposin B type region 2 domain-containing protein</fullName>
    </recommendedName>
</protein>
<comment type="caution">
    <text evidence="2">The sequence shown here is derived from an EMBL/GenBank/DDBJ whole genome shotgun (WGS) entry which is preliminary data.</text>
</comment>
<evidence type="ECO:0000313" key="2">
    <source>
        <dbReference type="EMBL" id="CAF4398971.1"/>
    </source>
</evidence>
<dbReference type="Proteomes" id="UP000663868">
    <property type="component" value="Unassembled WGS sequence"/>
</dbReference>
<organism evidence="2 3">
    <name type="scientific">Adineta steineri</name>
    <dbReference type="NCBI Taxonomy" id="433720"/>
    <lineage>
        <taxon>Eukaryota</taxon>
        <taxon>Metazoa</taxon>
        <taxon>Spiralia</taxon>
        <taxon>Gnathifera</taxon>
        <taxon>Rotifera</taxon>
        <taxon>Eurotatoria</taxon>
        <taxon>Bdelloidea</taxon>
        <taxon>Adinetida</taxon>
        <taxon>Adinetidae</taxon>
        <taxon>Adineta</taxon>
    </lineage>
</organism>
<evidence type="ECO:0000259" key="1">
    <source>
        <dbReference type="Pfam" id="PF03489"/>
    </source>
</evidence>
<dbReference type="Gene3D" id="1.10.225.10">
    <property type="entry name" value="Saposin-like"/>
    <property type="match status" value="1"/>
</dbReference>
<feature type="non-terminal residue" evidence="2">
    <location>
        <position position="130"/>
    </location>
</feature>
<dbReference type="InterPro" id="IPR008138">
    <property type="entry name" value="SapB_2"/>
</dbReference>
<sequence length="130" mass="14795">MSQYSKEILVLIQTNIDPGVICHLSHMCDEATVITRVKIDNEKSTEKKIITLEKDEPQQIPVDEQSKMLCNVIVSATHDLHANQHKNREEIQTFLKDDCQTLSTAELIQKCEKLVEKHGNEIYGHVASNI</sequence>
<dbReference type="AlphaFoldDB" id="A0A820NZD5"/>
<dbReference type="EMBL" id="CAJOBB010024201">
    <property type="protein sequence ID" value="CAF4398971.1"/>
    <property type="molecule type" value="Genomic_DNA"/>
</dbReference>
<accession>A0A820NZD5</accession>
<gene>
    <name evidence="2" type="ORF">KXQ929_LOCUS50908</name>
</gene>
<evidence type="ECO:0000313" key="3">
    <source>
        <dbReference type="Proteomes" id="UP000663868"/>
    </source>
</evidence>
<dbReference type="InterPro" id="IPR011001">
    <property type="entry name" value="Saposin-like"/>
</dbReference>
<feature type="domain" description="Saposin B type region 2" evidence="1">
    <location>
        <begin position="1"/>
        <end position="28"/>
    </location>
</feature>
<dbReference type="SUPFAM" id="SSF47862">
    <property type="entry name" value="Saposin"/>
    <property type="match status" value="1"/>
</dbReference>
<proteinExistence type="predicted"/>
<dbReference type="Pfam" id="PF03489">
    <property type="entry name" value="SapB_2"/>
    <property type="match status" value="1"/>
</dbReference>